<comment type="caution">
    <text evidence="1">The sequence shown here is derived from an EMBL/GenBank/DDBJ whole genome shotgun (WGS) entry which is preliminary data.</text>
</comment>
<name>A0ACB6ZEJ9_THEGA</name>
<dbReference type="Proteomes" id="UP000886501">
    <property type="component" value="Unassembled WGS sequence"/>
</dbReference>
<dbReference type="EMBL" id="MU118022">
    <property type="protein sequence ID" value="KAF9647984.1"/>
    <property type="molecule type" value="Genomic_DNA"/>
</dbReference>
<reference evidence="1" key="2">
    <citation type="journal article" date="2020" name="Nat. Commun.">
        <title>Large-scale genome sequencing of mycorrhizal fungi provides insights into the early evolution of symbiotic traits.</title>
        <authorList>
            <person name="Miyauchi S."/>
            <person name="Kiss E."/>
            <person name="Kuo A."/>
            <person name="Drula E."/>
            <person name="Kohler A."/>
            <person name="Sanchez-Garcia M."/>
            <person name="Morin E."/>
            <person name="Andreopoulos B."/>
            <person name="Barry K.W."/>
            <person name="Bonito G."/>
            <person name="Buee M."/>
            <person name="Carver A."/>
            <person name="Chen C."/>
            <person name="Cichocki N."/>
            <person name="Clum A."/>
            <person name="Culley D."/>
            <person name="Crous P.W."/>
            <person name="Fauchery L."/>
            <person name="Girlanda M."/>
            <person name="Hayes R.D."/>
            <person name="Keri Z."/>
            <person name="LaButti K."/>
            <person name="Lipzen A."/>
            <person name="Lombard V."/>
            <person name="Magnuson J."/>
            <person name="Maillard F."/>
            <person name="Murat C."/>
            <person name="Nolan M."/>
            <person name="Ohm R.A."/>
            <person name="Pangilinan J."/>
            <person name="Pereira M.F."/>
            <person name="Perotto S."/>
            <person name="Peter M."/>
            <person name="Pfister S."/>
            <person name="Riley R."/>
            <person name="Sitrit Y."/>
            <person name="Stielow J.B."/>
            <person name="Szollosi G."/>
            <person name="Zifcakova L."/>
            <person name="Stursova M."/>
            <person name="Spatafora J.W."/>
            <person name="Tedersoo L."/>
            <person name="Vaario L.M."/>
            <person name="Yamada A."/>
            <person name="Yan M."/>
            <person name="Wang P."/>
            <person name="Xu J."/>
            <person name="Bruns T."/>
            <person name="Baldrian P."/>
            <person name="Vilgalys R."/>
            <person name="Dunand C."/>
            <person name="Henrissat B."/>
            <person name="Grigoriev I.V."/>
            <person name="Hibbett D."/>
            <person name="Nagy L.G."/>
            <person name="Martin F.M."/>
        </authorList>
    </citation>
    <scope>NUCLEOTIDE SEQUENCE</scope>
    <source>
        <strain evidence="1">P2</strain>
    </source>
</reference>
<organism evidence="1 2">
    <name type="scientific">Thelephora ganbajun</name>
    <name type="common">Ganba fungus</name>
    <dbReference type="NCBI Taxonomy" id="370292"/>
    <lineage>
        <taxon>Eukaryota</taxon>
        <taxon>Fungi</taxon>
        <taxon>Dikarya</taxon>
        <taxon>Basidiomycota</taxon>
        <taxon>Agaricomycotina</taxon>
        <taxon>Agaricomycetes</taxon>
        <taxon>Thelephorales</taxon>
        <taxon>Thelephoraceae</taxon>
        <taxon>Thelephora</taxon>
    </lineage>
</organism>
<proteinExistence type="predicted"/>
<reference evidence="1" key="1">
    <citation type="submission" date="2019-10" db="EMBL/GenBank/DDBJ databases">
        <authorList>
            <consortium name="DOE Joint Genome Institute"/>
            <person name="Kuo A."/>
            <person name="Miyauchi S."/>
            <person name="Kiss E."/>
            <person name="Drula E."/>
            <person name="Kohler A."/>
            <person name="Sanchez-Garcia M."/>
            <person name="Andreopoulos B."/>
            <person name="Barry K.W."/>
            <person name="Bonito G."/>
            <person name="Buee M."/>
            <person name="Carver A."/>
            <person name="Chen C."/>
            <person name="Cichocki N."/>
            <person name="Clum A."/>
            <person name="Culley D."/>
            <person name="Crous P.W."/>
            <person name="Fauchery L."/>
            <person name="Girlanda M."/>
            <person name="Hayes R."/>
            <person name="Keri Z."/>
            <person name="Labutti K."/>
            <person name="Lipzen A."/>
            <person name="Lombard V."/>
            <person name="Magnuson J."/>
            <person name="Maillard F."/>
            <person name="Morin E."/>
            <person name="Murat C."/>
            <person name="Nolan M."/>
            <person name="Ohm R."/>
            <person name="Pangilinan J."/>
            <person name="Pereira M."/>
            <person name="Perotto S."/>
            <person name="Peter M."/>
            <person name="Riley R."/>
            <person name="Sitrit Y."/>
            <person name="Stielow B."/>
            <person name="Szollosi G."/>
            <person name="Zifcakova L."/>
            <person name="Stursova M."/>
            <person name="Spatafora J.W."/>
            <person name="Tedersoo L."/>
            <person name="Vaario L.-M."/>
            <person name="Yamada A."/>
            <person name="Yan M."/>
            <person name="Wang P."/>
            <person name="Xu J."/>
            <person name="Bruns T."/>
            <person name="Baldrian P."/>
            <person name="Vilgalys R."/>
            <person name="Henrissat B."/>
            <person name="Grigoriev I.V."/>
            <person name="Hibbett D."/>
            <person name="Nagy L.G."/>
            <person name="Martin F.M."/>
        </authorList>
    </citation>
    <scope>NUCLEOTIDE SEQUENCE</scope>
    <source>
        <strain evidence="1">P2</strain>
    </source>
</reference>
<evidence type="ECO:0000313" key="1">
    <source>
        <dbReference type="EMBL" id="KAF9647984.1"/>
    </source>
</evidence>
<gene>
    <name evidence="1" type="ORF">BDM02DRAFT_3116155</name>
</gene>
<sequence>MKTINSKQKSSGEFWENLREEFMKGPPIFVRRGWKSPLLGKSMSLGWLDDLMNGESGFEWVKGQDEWEDGWRDKKLLVLEFWTSWCGPCLRAFSQFTQLAETYDASVLMAGINSEEIFSGDEIDIDSVFSFVQTRNDMNFPVVVDSERTALRELFDKAGRRAVPTVIIVSIRDGVVHFVGDPADVGEAVDRLLGDY</sequence>
<evidence type="ECO:0000313" key="2">
    <source>
        <dbReference type="Proteomes" id="UP000886501"/>
    </source>
</evidence>
<protein>
    <submittedName>
        <fullName evidence="1">Uncharacterized protein</fullName>
    </submittedName>
</protein>
<accession>A0ACB6ZEJ9</accession>
<keyword evidence="2" id="KW-1185">Reference proteome</keyword>